<evidence type="ECO:0000256" key="2">
    <source>
        <dbReference type="ARBA" id="ARBA00009025"/>
    </source>
</evidence>
<name>A0ABW5R503_9BACL</name>
<evidence type="ECO:0000256" key="4">
    <source>
        <dbReference type="ARBA" id="ARBA00022989"/>
    </source>
</evidence>
<dbReference type="InterPro" id="IPR003918">
    <property type="entry name" value="NADH_UbQ_OxRdtase"/>
</dbReference>
<feature type="transmembrane region" description="Helical" evidence="7">
    <location>
        <begin position="285"/>
        <end position="304"/>
    </location>
</feature>
<keyword evidence="5 7" id="KW-0472">Membrane</keyword>
<dbReference type="InterPro" id="IPR010227">
    <property type="entry name" value="NADH_Q_OxRdtase_chainM/4"/>
</dbReference>
<evidence type="ECO:0000256" key="7">
    <source>
        <dbReference type="SAM" id="Phobius"/>
    </source>
</evidence>
<dbReference type="Proteomes" id="UP001597493">
    <property type="component" value="Unassembled WGS sequence"/>
</dbReference>
<comment type="similarity">
    <text evidence="2">Belongs to the complex I subunit 4 family.</text>
</comment>
<evidence type="ECO:0000256" key="6">
    <source>
        <dbReference type="RuleBase" id="RU000320"/>
    </source>
</evidence>
<organism evidence="9 10">
    <name type="scientific">Paenibacillus thailandensis</name>
    <dbReference type="NCBI Taxonomy" id="393250"/>
    <lineage>
        <taxon>Bacteria</taxon>
        <taxon>Bacillati</taxon>
        <taxon>Bacillota</taxon>
        <taxon>Bacilli</taxon>
        <taxon>Bacillales</taxon>
        <taxon>Paenibacillaceae</taxon>
        <taxon>Paenibacillus</taxon>
    </lineage>
</organism>
<proteinExistence type="inferred from homology"/>
<feature type="domain" description="NADH:quinone oxidoreductase/Mrp antiporter transmembrane" evidence="8">
    <location>
        <begin position="147"/>
        <end position="456"/>
    </location>
</feature>
<gene>
    <name evidence="9" type="ORF">ACFSW5_24460</name>
</gene>
<keyword evidence="3 6" id="KW-0812">Transmembrane</keyword>
<feature type="transmembrane region" description="Helical" evidence="7">
    <location>
        <begin position="32"/>
        <end position="55"/>
    </location>
</feature>
<keyword evidence="10" id="KW-1185">Reference proteome</keyword>
<evidence type="ECO:0000313" key="9">
    <source>
        <dbReference type="EMBL" id="MFD2663395.1"/>
    </source>
</evidence>
<sequence>MLQQLPVLSMIIFAPLLGLLAVLLVPKDKGRLLQAVSVTAALIPLLLSLSLYGSYSVNPDGSLYEENVRWGEFTLPAGGAEQEEGSALTLLLQYQVGVDGLSLPLSVTVSLAAAMAALASVYIKKRRKAYYGWLLLLECGLLGALLAKDLLLLFAFAQTVLAAMTFLVGIWGGDGKEKAAGNWLLVNGISSVLLLAALLLLVYSAGHGPEGGAGRIFSAGYEQLPGLAEPGRTGESAASGSTADFLTSNGWVLRCLLLLAFGLRIGLFPFHAWLVKACAAAPAPVAMLLGGGAVPVGAYGLIRLCFEAFPEQAKELSWIIGLIGVINWLYGAVLACRQQCLRMLIAYLTISQSGMVLMGLAAGNETGVTGAAFQTVSGGLIVSLLWLVAGAVEERTGTAKLPELGGLARPMPFLSGAYIAGAFAMLGLPGLSGFIGSLFTMLGLMENMPGLAIAACVGFIPIAAALLRGATRAMYGPVSDRYSGVRDARLIEAVPVIVLLAFIVLLGCYPSIVTDMLLSGSADWDRSLLTAGIGG</sequence>
<reference evidence="10" key="1">
    <citation type="journal article" date="2019" name="Int. J. Syst. Evol. Microbiol.">
        <title>The Global Catalogue of Microorganisms (GCM) 10K type strain sequencing project: providing services to taxonomists for standard genome sequencing and annotation.</title>
        <authorList>
            <consortium name="The Broad Institute Genomics Platform"/>
            <consortium name="The Broad Institute Genome Sequencing Center for Infectious Disease"/>
            <person name="Wu L."/>
            <person name="Ma J."/>
        </authorList>
    </citation>
    <scope>NUCLEOTIDE SEQUENCE [LARGE SCALE GENOMIC DNA]</scope>
    <source>
        <strain evidence="10">TISTR 1827</strain>
    </source>
</reference>
<feature type="transmembrane region" description="Helical" evidence="7">
    <location>
        <begin position="368"/>
        <end position="392"/>
    </location>
</feature>
<dbReference type="PRINTS" id="PR01437">
    <property type="entry name" value="NUOXDRDTASE4"/>
</dbReference>
<feature type="transmembrane region" description="Helical" evidence="7">
    <location>
        <begin position="153"/>
        <end position="172"/>
    </location>
</feature>
<accession>A0ABW5R503</accession>
<dbReference type="PANTHER" id="PTHR43507">
    <property type="entry name" value="NADH-UBIQUINONE OXIDOREDUCTASE CHAIN 4"/>
    <property type="match status" value="1"/>
</dbReference>
<feature type="transmembrane region" description="Helical" evidence="7">
    <location>
        <begin position="316"/>
        <end position="336"/>
    </location>
</feature>
<feature type="transmembrane region" description="Helical" evidence="7">
    <location>
        <begin position="184"/>
        <end position="205"/>
    </location>
</feature>
<comment type="subcellular location">
    <subcellularLocation>
        <location evidence="1">Cell membrane</location>
        <topology evidence="1">Multi-pass membrane protein</topology>
    </subcellularLocation>
    <subcellularLocation>
        <location evidence="6">Membrane</location>
        <topology evidence="6">Multi-pass membrane protein</topology>
    </subcellularLocation>
</comment>
<evidence type="ECO:0000259" key="8">
    <source>
        <dbReference type="Pfam" id="PF00361"/>
    </source>
</evidence>
<dbReference type="EMBL" id="JBHUMY010000043">
    <property type="protein sequence ID" value="MFD2663395.1"/>
    <property type="molecule type" value="Genomic_DNA"/>
</dbReference>
<keyword evidence="4 7" id="KW-1133">Transmembrane helix</keyword>
<dbReference type="InterPro" id="IPR001750">
    <property type="entry name" value="ND/Mrp_TM"/>
</dbReference>
<evidence type="ECO:0000256" key="5">
    <source>
        <dbReference type="ARBA" id="ARBA00023136"/>
    </source>
</evidence>
<feature type="transmembrane region" description="Helical" evidence="7">
    <location>
        <begin position="490"/>
        <end position="512"/>
    </location>
</feature>
<feature type="transmembrane region" description="Helical" evidence="7">
    <location>
        <begin position="130"/>
        <end position="147"/>
    </location>
</feature>
<dbReference type="Pfam" id="PF00361">
    <property type="entry name" value="Proton_antipo_M"/>
    <property type="match status" value="1"/>
</dbReference>
<dbReference type="NCBIfam" id="TIGR01972">
    <property type="entry name" value="NDH_I_M"/>
    <property type="match status" value="1"/>
</dbReference>
<dbReference type="PANTHER" id="PTHR43507:SF1">
    <property type="entry name" value="NADH-UBIQUINONE OXIDOREDUCTASE CHAIN 4"/>
    <property type="match status" value="1"/>
</dbReference>
<dbReference type="RefSeq" id="WP_379279339.1">
    <property type="nucleotide sequence ID" value="NZ_JBHUGT010000055.1"/>
</dbReference>
<feature type="transmembrane region" description="Helical" evidence="7">
    <location>
        <begin position="6"/>
        <end position="25"/>
    </location>
</feature>
<evidence type="ECO:0000313" key="10">
    <source>
        <dbReference type="Proteomes" id="UP001597493"/>
    </source>
</evidence>
<feature type="transmembrane region" description="Helical" evidence="7">
    <location>
        <begin position="101"/>
        <end position="123"/>
    </location>
</feature>
<protein>
    <submittedName>
        <fullName evidence="9">NuoM family protein</fullName>
    </submittedName>
</protein>
<feature type="transmembrane region" description="Helical" evidence="7">
    <location>
        <begin position="413"/>
        <end position="439"/>
    </location>
</feature>
<comment type="caution">
    <text evidence="9">The sequence shown here is derived from an EMBL/GenBank/DDBJ whole genome shotgun (WGS) entry which is preliminary data.</text>
</comment>
<feature type="transmembrane region" description="Helical" evidence="7">
    <location>
        <begin position="343"/>
        <end position="362"/>
    </location>
</feature>
<feature type="transmembrane region" description="Helical" evidence="7">
    <location>
        <begin position="451"/>
        <end position="470"/>
    </location>
</feature>
<evidence type="ECO:0000256" key="1">
    <source>
        <dbReference type="ARBA" id="ARBA00004651"/>
    </source>
</evidence>
<evidence type="ECO:0000256" key="3">
    <source>
        <dbReference type="ARBA" id="ARBA00022692"/>
    </source>
</evidence>
<feature type="transmembrane region" description="Helical" evidence="7">
    <location>
        <begin position="251"/>
        <end position="273"/>
    </location>
</feature>